<dbReference type="Proteomes" id="UP000828251">
    <property type="component" value="Unassembled WGS sequence"/>
</dbReference>
<evidence type="ECO:0000256" key="1">
    <source>
        <dbReference type="SAM" id="MobiDB-lite"/>
    </source>
</evidence>
<name>A0A9D3WI33_9ROSI</name>
<proteinExistence type="predicted"/>
<dbReference type="PANTHER" id="PTHR47481:SF10">
    <property type="entry name" value="COPIA-LIKE POLYPROTEIN_RETROTRANSPOSON"/>
    <property type="match status" value="1"/>
</dbReference>
<sequence>MFASSLVSEHELVSVILAGLLVKYESVRVFAPATSISVDLFVETLIDYESRQLKLMSRVPMQAYVVQQQKSDGMVQSKNFESSNGYNKGYNQGNHQQSRGGF</sequence>
<keyword evidence="3" id="KW-1185">Reference proteome</keyword>
<evidence type="ECO:0000313" key="2">
    <source>
        <dbReference type="EMBL" id="KAH1129535.1"/>
    </source>
</evidence>
<accession>A0A9D3WI33</accession>
<protein>
    <submittedName>
        <fullName evidence="2">Uncharacterized protein</fullName>
    </submittedName>
</protein>
<feature type="region of interest" description="Disordered" evidence="1">
    <location>
        <begin position="77"/>
        <end position="102"/>
    </location>
</feature>
<dbReference type="EMBL" id="JAIQCV010000001">
    <property type="protein sequence ID" value="KAH1129535.1"/>
    <property type="molecule type" value="Genomic_DNA"/>
</dbReference>
<gene>
    <name evidence="2" type="ORF">J1N35_000913</name>
</gene>
<evidence type="ECO:0000313" key="3">
    <source>
        <dbReference type="Proteomes" id="UP000828251"/>
    </source>
</evidence>
<dbReference type="AlphaFoldDB" id="A0A9D3WI33"/>
<organism evidence="2 3">
    <name type="scientific">Gossypium stocksii</name>
    <dbReference type="NCBI Taxonomy" id="47602"/>
    <lineage>
        <taxon>Eukaryota</taxon>
        <taxon>Viridiplantae</taxon>
        <taxon>Streptophyta</taxon>
        <taxon>Embryophyta</taxon>
        <taxon>Tracheophyta</taxon>
        <taxon>Spermatophyta</taxon>
        <taxon>Magnoliopsida</taxon>
        <taxon>eudicotyledons</taxon>
        <taxon>Gunneridae</taxon>
        <taxon>Pentapetalae</taxon>
        <taxon>rosids</taxon>
        <taxon>malvids</taxon>
        <taxon>Malvales</taxon>
        <taxon>Malvaceae</taxon>
        <taxon>Malvoideae</taxon>
        <taxon>Gossypium</taxon>
    </lineage>
</organism>
<dbReference type="PANTHER" id="PTHR47481">
    <property type="match status" value="1"/>
</dbReference>
<comment type="caution">
    <text evidence="2">The sequence shown here is derived from an EMBL/GenBank/DDBJ whole genome shotgun (WGS) entry which is preliminary data.</text>
</comment>
<reference evidence="2 3" key="1">
    <citation type="journal article" date="2021" name="Plant Biotechnol. J.">
        <title>Multi-omics assisted identification of the key and species-specific regulatory components of drought-tolerant mechanisms in Gossypium stocksii.</title>
        <authorList>
            <person name="Yu D."/>
            <person name="Ke L."/>
            <person name="Zhang D."/>
            <person name="Wu Y."/>
            <person name="Sun Y."/>
            <person name="Mei J."/>
            <person name="Sun J."/>
            <person name="Sun Y."/>
        </authorList>
    </citation>
    <scope>NUCLEOTIDE SEQUENCE [LARGE SCALE GENOMIC DNA]</scope>
    <source>
        <strain evidence="3">cv. E1</strain>
        <tissue evidence="2">Leaf</tissue>
    </source>
</reference>